<dbReference type="AlphaFoldDB" id="A0A6P6JGX2"/>
<dbReference type="InterPro" id="IPR048270">
    <property type="entry name" value="PNMA_C"/>
</dbReference>
<evidence type="ECO:0000313" key="4">
    <source>
        <dbReference type="RefSeq" id="XP_026058905.1"/>
    </source>
</evidence>
<organism evidence="3 4">
    <name type="scientific">Carassius auratus</name>
    <name type="common">Goldfish</name>
    <dbReference type="NCBI Taxonomy" id="7957"/>
    <lineage>
        <taxon>Eukaryota</taxon>
        <taxon>Metazoa</taxon>
        <taxon>Chordata</taxon>
        <taxon>Craniata</taxon>
        <taxon>Vertebrata</taxon>
        <taxon>Euteleostomi</taxon>
        <taxon>Actinopterygii</taxon>
        <taxon>Neopterygii</taxon>
        <taxon>Teleostei</taxon>
        <taxon>Ostariophysi</taxon>
        <taxon>Cypriniformes</taxon>
        <taxon>Cyprinidae</taxon>
        <taxon>Cyprininae</taxon>
        <taxon>Carassius</taxon>
    </lineage>
</organism>
<dbReference type="KEGG" id="caua:113043622"/>
<feature type="compositionally biased region" description="Polar residues" evidence="1">
    <location>
        <begin position="145"/>
        <end position="190"/>
    </location>
</feature>
<dbReference type="PANTHER" id="PTHR23095:SF53">
    <property type="entry name" value="ZINC FINGER CCHC DOMAIN-CONTAINING PROTEIN 12-LIKE"/>
    <property type="match status" value="1"/>
</dbReference>
<feature type="compositionally biased region" description="Basic and acidic residues" evidence="1">
    <location>
        <begin position="133"/>
        <end position="143"/>
    </location>
</feature>
<sequence length="487" mass="53974">MDIVKRENVNVANALIVEGLTLTEVDNELEKYLERYGSISRTIIIDNQGSEFHRNAIIEYNHYSAIKNVCPFLPLTLGSLSDPGVTFRVRALATVYTQPSICTATEGYLEELKAIAEESGLSFQSVLQEELEKLRETHSEKQAPAESQQTSCHGSSSDSQSAEATTPSSISSPLTNSKVTPTQSSETKNPTKNKKTSVSPPSPETTTDNFTVTSCPAFTNIVDPPSVQRMVVEHIVKTSEATLSQQTSVRLRVFSGRSPRPPNEPDFDTWRASVDFLINDPSISDLHRTRKILDSLLPPAADIVKLVRPPALPAVYLELLESVYGSVEDGDELLAKLMSTLQNQSEKPSDYLHRLQVILSAAIRRGGIAESERDRYLLKQFCRGCWDNGLIADLQLGKREIRPPTFAELAVLIRTQEDKHASKEEQMRKHLGMTKPHNAYPKSRAASNQVSVCSCDVPSSDSFELKKQVAEIQAQVNQSITFIYIVL</sequence>
<feature type="compositionally biased region" description="Low complexity" evidence="1">
    <location>
        <begin position="196"/>
        <end position="207"/>
    </location>
</feature>
<dbReference type="InterPro" id="IPR026523">
    <property type="entry name" value="PNMA"/>
</dbReference>
<evidence type="ECO:0000259" key="2">
    <source>
        <dbReference type="Pfam" id="PF14893"/>
    </source>
</evidence>
<evidence type="ECO:0000256" key="1">
    <source>
        <dbReference type="SAM" id="MobiDB-lite"/>
    </source>
</evidence>
<name>A0A6P6JGX2_CARAU</name>
<dbReference type="GeneID" id="113043622"/>
<gene>
    <name evidence="4" type="primary">LOC113043622</name>
</gene>
<dbReference type="RefSeq" id="XP_026058905.1">
    <property type="nucleotide sequence ID" value="XM_026203120.1"/>
</dbReference>
<dbReference type="OrthoDB" id="115435at2759"/>
<evidence type="ECO:0000313" key="3">
    <source>
        <dbReference type="Proteomes" id="UP000515129"/>
    </source>
</evidence>
<dbReference type="Proteomes" id="UP000515129">
    <property type="component" value="Chromosome 25"/>
</dbReference>
<dbReference type="Pfam" id="PF14893">
    <property type="entry name" value="PNMA"/>
    <property type="match status" value="1"/>
</dbReference>
<keyword evidence="3" id="KW-1185">Reference proteome</keyword>
<dbReference type="CDD" id="cd00590">
    <property type="entry name" value="RRM_SF"/>
    <property type="match status" value="1"/>
</dbReference>
<proteinExistence type="predicted"/>
<dbReference type="PANTHER" id="PTHR23095">
    <property type="entry name" value="PARANEOPLASTIC ANTIGEN"/>
    <property type="match status" value="1"/>
</dbReference>
<reference evidence="4" key="1">
    <citation type="submission" date="2025-08" db="UniProtKB">
        <authorList>
            <consortium name="RefSeq"/>
        </authorList>
    </citation>
    <scope>IDENTIFICATION</scope>
    <source>
        <strain evidence="4">Wakin</strain>
        <tissue evidence="4">Muscle</tissue>
    </source>
</reference>
<feature type="region of interest" description="Disordered" evidence="1">
    <location>
        <begin position="133"/>
        <end position="211"/>
    </location>
</feature>
<feature type="domain" description="Paraneoplastic antigen Ma-like C-terminal" evidence="2">
    <location>
        <begin position="254"/>
        <end position="409"/>
    </location>
</feature>
<protein>
    <submittedName>
        <fullName evidence="4">Uncharacterized protein LOC113043622</fullName>
    </submittedName>
</protein>
<accession>A0A6P6JGX2</accession>